<protein>
    <recommendedName>
        <fullName evidence="2">Apple domain-containing protein</fullName>
    </recommendedName>
</protein>
<dbReference type="PROSITE" id="PS50948">
    <property type="entry name" value="PAN"/>
    <property type="match status" value="1"/>
</dbReference>
<comment type="caution">
    <text evidence="3">The sequence shown here is derived from an EMBL/GenBank/DDBJ whole genome shotgun (WGS) entry which is preliminary data.</text>
</comment>
<evidence type="ECO:0000256" key="1">
    <source>
        <dbReference type="SAM" id="Phobius"/>
    </source>
</evidence>
<keyword evidence="1" id="KW-1133">Transmembrane helix</keyword>
<reference evidence="3" key="2">
    <citation type="submission" date="2023-06" db="EMBL/GenBank/DDBJ databases">
        <authorList>
            <person name="Swenson N.G."/>
            <person name="Wegrzyn J.L."/>
            <person name="Mcevoy S.L."/>
        </authorList>
    </citation>
    <scope>NUCLEOTIDE SEQUENCE</scope>
    <source>
        <strain evidence="3">NS2018</strain>
        <tissue evidence="3">Leaf</tissue>
    </source>
</reference>
<keyword evidence="1" id="KW-0812">Transmembrane</keyword>
<sequence>MPICSCLKGFEPKNKEEWNGGNWTNGCVRRDYYCGEVNQTGEAAREDGFLKLETMKLPYFAERTSIRAAECREKCLNNCSCMAYAYEAGIHCMTWTGSLIDLQKFPINGEDLYIRLDQSELETGDNKVVIIVPVVVGIITFAICTFSYGGGWQNVKVIYFDQLTELIIFAISISLSLTLWFSISIERKRQGSTVDRIFERILERSYTPGFTTIRF</sequence>
<proteinExistence type="predicted"/>
<gene>
    <name evidence="3" type="ORF">LWI29_035102</name>
</gene>
<organism evidence="3 4">
    <name type="scientific">Acer saccharum</name>
    <name type="common">Sugar maple</name>
    <dbReference type="NCBI Taxonomy" id="4024"/>
    <lineage>
        <taxon>Eukaryota</taxon>
        <taxon>Viridiplantae</taxon>
        <taxon>Streptophyta</taxon>
        <taxon>Embryophyta</taxon>
        <taxon>Tracheophyta</taxon>
        <taxon>Spermatophyta</taxon>
        <taxon>Magnoliopsida</taxon>
        <taxon>eudicotyledons</taxon>
        <taxon>Gunneridae</taxon>
        <taxon>Pentapetalae</taxon>
        <taxon>rosids</taxon>
        <taxon>malvids</taxon>
        <taxon>Sapindales</taxon>
        <taxon>Sapindaceae</taxon>
        <taxon>Hippocastanoideae</taxon>
        <taxon>Acereae</taxon>
        <taxon>Acer</taxon>
    </lineage>
</organism>
<evidence type="ECO:0000313" key="3">
    <source>
        <dbReference type="EMBL" id="KAK0580016.1"/>
    </source>
</evidence>
<reference evidence="3" key="1">
    <citation type="journal article" date="2022" name="Plant J.">
        <title>Strategies of tolerance reflected in two North American maple genomes.</title>
        <authorList>
            <person name="McEvoy S.L."/>
            <person name="Sezen U.U."/>
            <person name="Trouern-Trend A."/>
            <person name="McMahon S.M."/>
            <person name="Schaberg P.G."/>
            <person name="Yang J."/>
            <person name="Wegrzyn J.L."/>
            <person name="Swenson N.G."/>
        </authorList>
    </citation>
    <scope>NUCLEOTIDE SEQUENCE</scope>
    <source>
        <strain evidence="3">NS2018</strain>
    </source>
</reference>
<dbReference type="EMBL" id="JAUESC010000385">
    <property type="protein sequence ID" value="KAK0580016.1"/>
    <property type="molecule type" value="Genomic_DNA"/>
</dbReference>
<feature type="transmembrane region" description="Helical" evidence="1">
    <location>
        <begin position="163"/>
        <end position="183"/>
    </location>
</feature>
<feature type="transmembrane region" description="Helical" evidence="1">
    <location>
        <begin position="128"/>
        <end position="151"/>
    </location>
</feature>
<dbReference type="SMART" id="SM00473">
    <property type="entry name" value="PAN_AP"/>
    <property type="match status" value="1"/>
</dbReference>
<name>A0AA39VHJ6_ACESA</name>
<dbReference type="Proteomes" id="UP001168877">
    <property type="component" value="Unassembled WGS sequence"/>
</dbReference>
<dbReference type="CDD" id="cd01098">
    <property type="entry name" value="PAN_AP_plant"/>
    <property type="match status" value="1"/>
</dbReference>
<evidence type="ECO:0000259" key="2">
    <source>
        <dbReference type="PROSITE" id="PS50948"/>
    </source>
</evidence>
<dbReference type="Pfam" id="PF08276">
    <property type="entry name" value="PAN_2"/>
    <property type="match status" value="1"/>
</dbReference>
<dbReference type="PANTHER" id="PTHR32444:SF150">
    <property type="entry name" value="NON-SPECIFIC SERINE_THREONINE PROTEIN KINASE"/>
    <property type="match status" value="1"/>
</dbReference>
<keyword evidence="1" id="KW-0472">Membrane</keyword>
<dbReference type="AlphaFoldDB" id="A0AA39VHJ6"/>
<dbReference type="PANTHER" id="PTHR32444">
    <property type="entry name" value="BULB-TYPE LECTIN DOMAIN-CONTAINING PROTEIN"/>
    <property type="match status" value="1"/>
</dbReference>
<accession>A0AA39VHJ6</accession>
<keyword evidence="4" id="KW-1185">Reference proteome</keyword>
<feature type="domain" description="Apple" evidence="2">
    <location>
        <begin position="34"/>
        <end position="117"/>
    </location>
</feature>
<dbReference type="InterPro" id="IPR003609">
    <property type="entry name" value="Pan_app"/>
</dbReference>
<evidence type="ECO:0000313" key="4">
    <source>
        <dbReference type="Proteomes" id="UP001168877"/>
    </source>
</evidence>